<dbReference type="InterPro" id="IPR029286">
    <property type="entry name" value="AUNIP"/>
</dbReference>
<evidence type="ECO:0008006" key="4">
    <source>
        <dbReference type="Google" id="ProtNLM"/>
    </source>
</evidence>
<evidence type="ECO:0000256" key="1">
    <source>
        <dbReference type="SAM" id="MobiDB-lite"/>
    </source>
</evidence>
<name>A0AAW1ZBJ0_CULAL</name>
<feature type="compositionally biased region" description="Basic and acidic residues" evidence="1">
    <location>
        <begin position="196"/>
        <end position="206"/>
    </location>
</feature>
<organism evidence="2 3">
    <name type="scientific">Culter alburnus</name>
    <name type="common">Topmouth culter</name>
    <dbReference type="NCBI Taxonomy" id="194366"/>
    <lineage>
        <taxon>Eukaryota</taxon>
        <taxon>Metazoa</taxon>
        <taxon>Chordata</taxon>
        <taxon>Craniata</taxon>
        <taxon>Vertebrata</taxon>
        <taxon>Euteleostomi</taxon>
        <taxon>Actinopterygii</taxon>
        <taxon>Neopterygii</taxon>
        <taxon>Teleostei</taxon>
        <taxon>Ostariophysi</taxon>
        <taxon>Cypriniformes</taxon>
        <taxon>Xenocyprididae</taxon>
        <taxon>Xenocypridinae</taxon>
        <taxon>Culter</taxon>
    </lineage>
</organism>
<dbReference type="GO" id="GO:0000922">
    <property type="term" value="C:spindle pole"/>
    <property type="evidence" value="ECO:0007669"/>
    <property type="project" value="TreeGrafter"/>
</dbReference>
<protein>
    <recommendedName>
        <fullName evidence="4">Aurora kinase A and ninein-interacting protein</fullName>
    </recommendedName>
</protein>
<dbReference type="EMBL" id="JAWDJR010000019">
    <property type="protein sequence ID" value="KAK9957679.1"/>
    <property type="molecule type" value="Genomic_DNA"/>
</dbReference>
<dbReference type="PANTHER" id="PTHR14526:SF2">
    <property type="entry name" value="AURORA KINASE A AND NINEIN-INTERACTING PROTEIN"/>
    <property type="match status" value="1"/>
</dbReference>
<feature type="compositionally biased region" description="Polar residues" evidence="1">
    <location>
        <begin position="207"/>
        <end position="218"/>
    </location>
</feature>
<sequence length="343" mass="39011">MKSSKSTKAKPAEEEECGIWLDTKELKEKKQQKQMTRPISRLLNPLARSGFSVAVNVSFTQTKLNMPVTRQSTISSFFSPKSRDQNRSAAHAGSTHTGSKRKRSRTSEPSPDSTCQSSEVEPQDWDRDCGGSSAEKRFFRFICRESEEEEPPEKRRHVSHYTDQNVFETQEYWNKETVHENPNQTVPETQAFFDRTSQKTSEDMDQKSTGSVLTSRPVNENHRRSNAVSERKTKVSPMKRMGKENSWPASSPFKHRLISSPAKSCRLKEKYTLSPKKLASAETAGETLAALFTQDSEGFCVIAHRDQQPLKDEDYSNTDASVVKEEEEMLFTQDSEGNMVIKH</sequence>
<comment type="caution">
    <text evidence="2">The sequence shown here is derived from an EMBL/GenBank/DDBJ whole genome shotgun (WGS) entry which is preliminary data.</text>
</comment>
<feature type="region of interest" description="Disordered" evidence="1">
    <location>
        <begin position="196"/>
        <end position="255"/>
    </location>
</feature>
<dbReference type="Proteomes" id="UP001479290">
    <property type="component" value="Unassembled WGS sequence"/>
</dbReference>
<dbReference type="GO" id="GO:0005813">
    <property type="term" value="C:centrosome"/>
    <property type="evidence" value="ECO:0007669"/>
    <property type="project" value="TreeGrafter"/>
</dbReference>
<feature type="compositionally biased region" description="Polar residues" evidence="1">
    <location>
        <begin position="107"/>
        <end position="120"/>
    </location>
</feature>
<feature type="compositionally biased region" description="Basic and acidic residues" evidence="1">
    <location>
        <begin position="219"/>
        <end position="233"/>
    </location>
</feature>
<dbReference type="GO" id="GO:0007051">
    <property type="term" value="P:spindle organization"/>
    <property type="evidence" value="ECO:0007669"/>
    <property type="project" value="TreeGrafter"/>
</dbReference>
<reference evidence="2 3" key="1">
    <citation type="submission" date="2024-05" db="EMBL/GenBank/DDBJ databases">
        <title>A high-quality chromosomal-level genome assembly of Topmouth culter (Culter alburnus).</title>
        <authorList>
            <person name="Zhao H."/>
        </authorList>
    </citation>
    <scope>NUCLEOTIDE SEQUENCE [LARGE SCALE GENOMIC DNA]</scope>
    <source>
        <strain evidence="2">CATC2023</strain>
        <tissue evidence="2">Muscle</tissue>
    </source>
</reference>
<keyword evidence="3" id="KW-1185">Reference proteome</keyword>
<dbReference type="PANTHER" id="PTHR14526">
    <property type="entry name" value="AURORA KINASE A AND NINEIN-INTERACTING PROTEIN"/>
    <property type="match status" value="1"/>
</dbReference>
<dbReference type="AlphaFoldDB" id="A0AAW1ZBJ0"/>
<gene>
    <name evidence="2" type="ORF">ABG768_011904</name>
</gene>
<feature type="region of interest" description="Disordered" evidence="1">
    <location>
        <begin position="75"/>
        <end position="130"/>
    </location>
</feature>
<evidence type="ECO:0000313" key="2">
    <source>
        <dbReference type="EMBL" id="KAK9957679.1"/>
    </source>
</evidence>
<accession>A0AAW1ZBJ0</accession>
<proteinExistence type="predicted"/>
<evidence type="ECO:0000313" key="3">
    <source>
        <dbReference type="Proteomes" id="UP001479290"/>
    </source>
</evidence>